<dbReference type="AlphaFoldDB" id="A0A9D3LJ31"/>
<evidence type="ECO:0000313" key="2">
    <source>
        <dbReference type="EMBL" id="KAG5831842.1"/>
    </source>
</evidence>
<protein>
    <submittedName>
        <fullName evidence="2">Uncharacterized protein</fullName>
    </submittedName>
</protein>
<comment type="caution">
    <text evidence="2">The sequence shown here is derived from an EMBL/GenBank/DDBJ whole genome shotgun (WGS) entry which is preliminary data.</text>
</comment>
<proteinExistence type="predicted"/>
<evidence type="ECO:0000313" key="3">
    <source>
        <dbReference type="Proteomes" id="UP001044222"/>
    </source>
</evidence>
<reference evidence="2" key="1">
    <citation type="submission" date="2021-01" db="EMBL/GenBank/DDBJ databases">
        <title>A chromosome-scale assembly of European eel, Anguilla anguilla.</title>
        <authorList>
            <person name="Henkel C."/>
            <person name="Jong-Raadsen S.A."/>
            <person name="Dufour S."/>
            <person name="Weltzien F.-A."/>
            <person name="Palstra A.P."/>
            <person name="Pelster B."/>
            <person name="Spaink H.P."/>
            <person name="Van Den Thillart G.E."/>
            <person name="Jansen H."/>
            <person name="Zahm M."/>
            <person name="Klopp C."/>
            <person name="Cedric C."/>
            <person name="Louis A."/>
            <person name="Berthelot C."/>
            <person name="Parey E."/>
            <person name="Roest Crollius H."/>
            <person name="Montfort J."/>
            <person name="Robinson-Rechavi M."/>
            <person name="Bucao C."/>
            <person name="Bouchez O."/>
            <person name="Gislard M."/>
            <person name="Lluch J."/>
            <person name="Milhes M."/>
            <person name="Lampietro C."/>
            <person name="Lopez Roques C."/>
            <person name="Donnadieu C."/>
            <person name="Braasch I."/>
            <person name="Desvignes T."/>
            <person name="Postlethwait J."/>
            <person name="Bobe J."/>
            <person name="Guiguen Y."/>
            <person name="Dirks R."/>
        </authorList>
    </citation>
    <scope>NUCLEOTIDE SEQUENCE</scope>
    <source>
        <strain evidence="2">Tag_6206</strain>
        <tissue evidence="2">Liver</tissue>
    </source>
</reference>
<gene>
    <name evidence="2" type="ORF">ANANG_G00283760</name>
</gene>
<feature type="region of interest" description="Disordered" evidence="1">
    <location>
        <begin position="69"/>
        <end position="96"/>
    </location>
</feature>
<dbReference type="Proteomes" id="UP001044222">
    <property type="component" value="Chromosome 17"/>
</dbReference>
<accession>A0A9D3LJ31</accession>
<evidence type="ECO:0000256" key="1">
    <source>
        <dbReference type="SAM" id="MobiDB-lite"/>
    </source>
</evidence>
<organism evidence="2 3">
    <name type="scientific">Anguilla anguilla</name>
    <name type="common">European freshwater eel</name>
    <name type="synonym">Muraena anguilla</name>
    <dbReference type="NCBI Taxonomy" id="7936"/>
    <lineage>
        <taxon>Eukaryota</taxon>
        <taxon>Metazoa</taxon>
        <taxon>Chordata</taxon>
        <taxon>Craniata</taxon>
        <taxon>Vertebrata</taxon>
        <taxon>Euteleostomi</taxon>
        <taxon>Actinopterygii</taxon>
        <taxon>Neopterygii</taxon>
        <taxon>Teleostei</taxon>
        <taxon>Anguilliformes</taxon>
        <taxon>Anguillidae</taxon>
        <taxon>Anguilla</taxon>
    </lineage>
</organism>
<dbReference type="EMBL" id="JAFIRN010000017">
    <property type="protein sequence ID" value="KAG5831842.1"/>
    <property type="molecule type" value="Genomic_DNA"/>
</dbReference>
<name>A0A9D3LJ31_ANGAN</name>
<keyword evidence="3" id="KW-1185">Reference proteome</keyword>
<sequence>MGRAGGQTGRVAAVLADYIHIRELVLDNPRLMAQTALQLFELNQRTLSQWFSRRQKEWERTVLEQAVVAPSTPAVASQPSPPPRQLLRGEEASGQPPFVFVTPQDRSRQATQHSHQLYGTFMRQLSAPLFEWRTKRTSAV</sequence>
<feature type="compositionally biased region" description="Low complexity" evidence="1">
    <location>
        <begin position="69"/>
        <end position="78"/>
    </location>
</feature>